<organism evidence="9 10">
    <name type="scientific">Methanosuratincola subterraneus</name>
    <dbReference type="NCBI Taxonomy" id="2593994"/>
    <lineage>
        <taxon>Archaea</taxon>
        <taxon>Thermoproteota</taxon>
        <taxon>Methanosuratincolia</taxon>
        <taxon>Candidatus Methanomethylicales</taxon>
        <taxon>Candidatus Methanomethylicaceae</taxon>
        <taxon>Candidatus Methanosuratincola (ex Vanwonterghem et al. 2016)</taxon>
    </lineage>
</organism>
<dbReference type="CDD" id="cd05966">
    <property type="entry name" value="ACS"/>
    <property type="match status" value="1"/>
</dbReference>
<dbReference type="NCBIfam" id="TIGR02188">
    <property type="entry name" value="Ac_CoA_lig_AcsA"/>
    <property type="match status" value="1"/>
</dbReference>
<evidence type="ECO:0000256" key="2">
    <source>
        <dbReference type="ARBA" id="ARBA00022598"/>
    </source>
</evidence>
<dbReference type="InterPro" id="IPR042099">
    <property type="entry name" value="ANL_N_sf"/>
</dbReference>
<evidence type="ECO:0000313" key="10">
    <source>
        <dbReference type="Proteomes" id="UP000288215"/>
    </source>
</evidence>
<dbReference type="EMBL" id="RXGA01000001">
    <property type="protein sequence ID" value="RWX74178.1"/>
    <property type="molecule type" value="Genomic_DNA"/>
</dbReference>
<dbReference type="Gene3D" id="3.30.300.30">
    <property type="match status" value="1"/>
</dbReference>
<keyword evidence="3" id="KW-0547">Nucleotide-binding</keyword>
<keyword evidence="2" id="KW-0436">Ligase</keyword>
<proteinExistence type="inferred from homology"/>
<evidence type="ECO:0000259" key="8">
    <source>
        <dbReference type="Pfam" id="PF16177"/>
    </source>
</evidence>
<dbReference type="InterPro" id="IPR025110">
    <property type="entry name" value="AMP-bd_C"/>
</dbReference>
<dbReference type="GO" id="GO:0019427">
    <property type="term" value="P:acetyl-CoA biosynthetic process from acetate"/>
    <property type="evidence" value="ECO:0007669"/>
    <property type="project" value="UniProtKB-UniRule"/>
</dbReference>
<dbReference type="EC" id="6.2.1.1" evidence="5"/>
<evidence type="ECO:0000259" key="7">
    <source>
        <dbReference type="Pfam" id="PF13193"/>
    </source>
</evidence>
<dbReference type="AlphaFoldDB" id="A0A444L9B0"/>
<dbReference type="InterPro" id="IPR032387">
    <property type="entry name" value="ACAS_N"/>
</dbReference>
<dbReference type="Pfam" id="PF00501">
    <property type="entry name" value="AMP-binding"/>
    <property type="match status" value="1"/>
</dbReference>
<evidence type="ECO:0000313" key="9">
    <source>
        <dbReference type="EMBL" id="RWX74178.1"/>
    </source>
</evidence>
<gene>
    <name evidence="9" type="ORF">Metus_0203</name>
</gene>
<dbReference type="GO" id="GO:0043427">
    <property type="term" value="P:carbon fixation by 3-hydroxypropionate cycle"/>
    <property type="evidence" value="ECO:0007669"/>
    <property type="project" value="UniProtKB-ARBA"/>
</dbReference>
<dbReference type="Proteomes" id="UP000288215">
    <property type="component" value="Unassembled WGS sequence"/>
</dbReference>
<evidence type="ECO:0000256" key="1">
    <source>
        <dbReference type="ARBA" id="ARBA00006432"/>
    </source>
</evidence>
<dbReference type="InterPro" id="IPR020845">
    <property type="entry name" value="AMP-binding_CS"/>
</dbReference>
<evidence type="ECO:0000256" key="5">
    <source>
        <dbReference type="NCBIfam" id="TIGR02188"/>
    </source>
</evidence>
<dbReference type="PANTHER" id="PTHR24095">
    <property type="entry name" value="ACETYL-COENZYME A SYNTHETASE"/>
    <property type="match status" value="1"/>
</dbReference>
<dbReference type="NCBIfam" id="NF001208">
    <property type="entry name" value="PRK00174.1"/>
    <property type="match status" value="1"/>
</dbReference>
<dbReference type="GO" id="GO:0043955">
    <property type="term" value="F:3-hydroxypropionyl-CoA synthetase activity"/>
    <property type="evidence" value="ECO:0007669"/>
    <property type="project" value="UniProtKB-ARBA"/>
</dbReference>
<dbReference type="GO" id="GO:0016208">
    <property type="term" value="F:AMP binding"/>
    <property type="evidence" value="ECO:0007669"/>
    <property type="project" value="InterPro"/>
</dbReference>
<dbReference type="PROSITE" id="PS00455">
    <property type="entry name" value="AMP_BINDING"/>
    <property type="match status" value="1"/>
</dbReference>
<comment type="caution">
    <text evidence="9">The sequence shown here is derived from an EMBL/GenBank/DDBJ whole genome shotgun (WGS) entry which is preliminary data.</text>
</comment>
<dbReference type="InterPro" id="IPR000873">
    <property type="entry name" value="AMP-dep_synth/lig_dom"/>
</dbReference>
<comment type="similarity">
    <text evidence="1">Belongs to the ATP-dependent AMP-binding enzyme family.</text>
</comment>
<dbReference type="PANTHER" id="PTHR24095:SF232">
    <property type="entry name" value="ACETYL-COENZYME A SYNTHETASE"/>
    <property type="match status" value="1"/>
</dbReference>
<evidence type="ECO:0000256" key="4">
    <source>
        <dbReference type="ARBA" id="ARBA00022840"/>
    </source>
</evidence>
<feature type="domain" description="Acetyl-coenzyme A synthetase N-terminal" evidence="8">
    <location>
        <begin position="23"/>
        <end position="76"/>
    </location>
</feature>
<sequence length="650" mass="73488">MDRILSVLPTSKTAHPDVNVMNEIRRQSLEDPATFWHRFADELFWYEKNGPVLQPIEVPPYARWFPLWKTNISYNALDRHVNSWRKNKVAIYWESEEGERRALTYYDLYKEVNRFASVLKSLGISKGDRVTVYMPMIPELVACLLACTRIGAIHSVIFAGFTSQAIADRVNDSQSKMVITSDVSCRRGRAIPIKAIVDEALKHTSTVEKVLVVRRGEGDVAMVEDRDVWYHEIAEQASRYVEPERLEGTFPSFILYTSGTTGKPKGATHGTAGYMVWTHFTQKLVFDIDDRDIYWCTADIGWITGHTYVVYGPLISGATSLIYDGAPDYPMPDRWWDLVERYGVTIFYTSPTSIRMHMKYGEEWVKRHDLSSIRILGSVGEPINPEAWNWYYTNVGRQRAPIVDTWWQTETGGIMIAPQPGLAPIPLKPGSATLPLPGVDAEVFTEDGRIAGPNEKGLLVIRKPWPGQFMTLWGDPERFRSIYFTRFAGCYYPGDFAMKDEDGYFWLLGRADEVLKVAGHRIGTIELEDALISHPAVAESAVVGKSDPIKMQVPVAFVVLRPGHVPSPQLRIELINHIRNTIGPIAAPGAVYFVDKLPKTRSGKIMRRVIAAVVEERQLGDITTLEDEASVDEVKRAYEELKAELLTMKG</sequence>
<accession>A0A444L9B0</accession>
<evidence type="ECO:0000259" key="6">
    <source>
        <dbReference type="Pfam" id="PF00501"/>
    </source>
</evidence>
<dbReference type="FunFam" id="3.40.50.12780:FF:000001">
    <property type="entry name" value="Acetyl-coenzyme A synthetase"/>
    <property type="match status" value="1"/>
</dbReference>
<dbReference type="Gene3D" id="3.40.50.12780">
    <property type="entry name" value="N-terminal domain of ligase-like"/>
    <property type="match status" value="1"/>
</dbReference>
<reference evidence="9 10" key="1">
    <citation type="submission" date="2018-12" db="EMBL/GenBank/DDBJ databases">
        <title>The complete genome of the methanogenic archaea of the candidate phylum Verstraetearchaeota, obtained from the metagenome of underground thermal water.</title>
        <authorList>
            <person name="Kadnikov V.V."/>
            <person name="Mardanov A.V."/>
            <person name="Beletsky A.V."/>
            <person name="Karnachuk O.V."/>
            <person name="Ravin N.V."/>
        </authorList>
    </citation>
    <scope>NUCLEOTIDE SEQUENCE [LARGE SCALE GENOMIC DNA]</scope>
    <source>
        <strain evidence="9">Ch88</strain>
    </source>
</reference>
<dbReference type="SUPFAM" id="SSF56801">
    <property type="entry name" value="Acetyl-CoA synthetase-like"/>
    <property type="match status" value="1"/>
</dbReference>
<dbReference type="Pfam" id="PF16177">
    <property type="entry name" value="ACAS_N"/>
    <property type="match status" value="1"/>
</dbReference>
<keyword evidence="4" id="KW-0067">ATP-binding</keyword>
<dbReference type="InterPro" id="IPR011904">
    <property type="entry name" value="Ac_CoA_lig"/>
</dbReference>
<name>A0A444L9B0_METS7</name>
<dbReference type="GO" id="GO:0005524">
    <property type="term" value="F:ATP binding"/>
    <property type="evidence" value="ECO:0007669"/>
    <property type="project" value="UniProtKB-KW"/>
</dbReference>
<dbReference type="Pfam" id="PF13193">
    <property type="entry name" value="AMP-binding_C"/>
    <property type="match status" value="1"/>
</dbReference>
<dbReference type="InterPro" id="IPR045851">
    <property type="entry name" value="AMP-bd_C_sf"/>
</dbReference>
<feature type="domain" description="AMP-binding enzyme C-terminal" evidence="7">
    <location>
        <begin position="526"/>
        <end position="604"/>
    </location>
</feature>
<dbReference type="GO" id="GO:0003987">
    <property type="term" value="F:acetate-CoA ligase activity"/>
    <property type="evidence" value="ECO:0007669"/>
    <property type="project" value="UniProtKB-UniRule"/>
</dbReference>
<feature type="domain" description="AMP-dependent synthetase/ligase" evidence="6">
    <location>
        <begin position="78"/>
        <end position="465"/>
    </location>
</feature>
<evidence type="ECO:0000256" key="3">
    <source>
        <dbReference type="ARBA" id="ARBA00022741"/>
    </source>
</evidence>
<protein>
    <recommendedName>
        <fullName evidence="5">Acetate--CoA ligase</fullName>
        <ecNumber evidence="5">6.2.1.1</ecNumber>
    </recommendedName>
</protein>